<dbReference type="SUPFAM" id="SSF53098">
    <property type="entry name" value="Ribonuclease H-like"/>
    <property type="match status" value="1"/>
</dbReference>
<comment type="cofactor">
    <cofactor evidence="1">
        <name>a divalent metal cation</name>
        <dbReference type="ChEBI" id="CHEBI:60240"/>
    </cofactor>
</comment>
<evidence type="ECO:0000313" key="4">
    <source>
        <dbReference type="EMBL" id="KAL2332834.1"/>
    </source>
</evidence>
<accession>A0ABD1MAN7</accession>
<dbReference type="Gene3D" id="3.30.420.10">
    <property type="entry name" value="Ribonuclease H-like superfamily/Ribonuclease H"/>
    <property type="match status" value="2"/>
</dbReference>
<protein>
    <submittedName>
        <fullName evidence="4">Uncharacterized protein</fullName>
    </submittedName>
</protein>
<dbReference type="InterPro" id="IPR006941">
    <property type="entry name" value="RNase_CAF1"/>
</dbReference>
<name>A0ABD1MAN7_9FABA</name>
<dbReference type="AlphaFoldDB" id="A0ABD1MAN7"/>
<organism evidence="4 5">
    <name type="scientific">Flemingia macrophylla</name>
    <dbReference type="NCBI Taxonomy" id="520843"/>
    <lineage>
        <taxon>Eukaryota</taxon>
        <taxon>Viridiplantae</taxon>
        <taxon>Streptophyta</taxon>
        <taxon>Embryophyta</taxon>
        <taxon>Tracheophyta</taxon>
        <taxon>Spermatophyta</taxon>
        <taxon>Magnoliopsida</taxon>
        <taxon>eudicotyledons</taxon>
        <taxon>Gunneridae</taxon>
        <taxon>Pentapetalae</taxon>
        <taxon>rosids</taxon>
        <taxon>fabids</taxon>
        <taxon>Fabales</taxon>
        <taxon>Fabaceae</taxon>
        <taxon>Papilionoideae</taxon>
        <taxon>50 kb inversion clade</taxon>
        <taxon>NPAAA clade</taxon>
        <taxon>indigoferoid/millettioid clade</taxon>
        <taxon>Phaseoleae</taxon>
        <taxon>Flemingia</taxon>
    </lineage>
</organism>
<dbReference type="InterPro" id="IPR036397">
    <property type="entry name" value="RNaseH_sf"/>
</dbReference>
<dbReference type="Pfam" id="PF04857">
    <property type="entry name" value="CAF1"/>
    <property type="match status" value="1"/>
</dbReference>
<proteinExistence type="inferred from homology"/>
<dbReference type="InterPro" id="IPR051181">
    <property type="entry name" value="CAF1_poly(A)_ribonucleases"/>
</dbReference>
<comment type="caution">
    <text evidence="4">The sequence shown here is derived from an EMBL/GenBank/DDBJ whole genome shotgun (WGS) entry which is preliminary data.</text>
</comment>
<dbReference type="EMBL" id="JBGMDY010000005">
    <property type="protein sequence ID" value="KAL2332834.1"/>
    <property type="molecule type" value="Genomic_DNA"/>
</dbReference>
<gene>
    <name evidence="4" type="ORF">Fmac_014047</name>
</gene>
<keyword evidence="5" id="KW-1185">Reference proteome</keyword>
<sequence length="753" mass="84566">MKPHKLPSPALARVLTRALSSAASTTTTTQCGSAFPSKTVTTANFEPSLAELRRHVRSSYFVAIDLEMTGVTSAPWRESFGFDRSDVRYLKVRDSASKFAVVQFGVCPFRWDPSKHSFVANPYEHSFPIIGTLILVTQMFATEMGVISVDIAVSISLAMRRGYVVNGYNFYVFPRQELAGLGPCDEFLCQSTSMDFLAKYQFDFNVCIREGISYLSREQEREALRNICKFKDVRDIPLVNIADILFTARMKQKFSEWRDGLLHEQNQEDQIQEISKDSKFKVIFFEMHPALRLDGFTRHQLNLIQMVIRKHFEDLSYVSVNSETSGSQQLVVYTDSKDELDLLMKKVKEENHKEAEMKVQVAVGFRHVIDLLSSEQKLIVGHNCFLDLAHVYSKFIGPLPAAPEEFAVSVNKCFPHIIDTKILLNTNSMLQNRMKRSRKSLASAFTSFCPQIAAGSRNNDLVSLSHVKVDIEVGDSRSSSWNPGGKHEAGYDAFMTGCIFAQLCSDLGIDFKLHESSKQLALNEILQKYVNRLYLSWMHGDIIDLNTGNKVADSSPSHSLKKRYPKILFENIVIIWGFPSKLKASEVRECISKVFGPNSVISVFHLDATAVFVQFSKTELVSDFLLVKDTLERGDGAILVLHPLAKLLEGGDTCAANYDTYKEICGSPLSEGLFADQAKAVGIKWKTKLTESMVALGDEEHENPSVQRNVNTAMQNVERTRQNTIDQLRNDPSRGHVSSFDIEDSSSVAEANL</sequence>
<dbReference type="InterPro" id="IPR012337">
    <property type="entry name" value="RNaseH-like_sf"/>
</dbReference>
<comment type="similarity">
    <text evidence="2">Belongs to the CAF1 family.</text>
</comment>
<evidence type="ECO:0000256" key="3">
    <source>
        <dbReference type="SAM" id="MobiDB-lite"/>
    </source>
</evidence>
<dbReference type="PANTHER" id="PTHR15092">
    <property type="entry name" value="POLY A -SPECIFIC RIBONUCLEASE/TARGET OF EGR1, MEMBER 1"/>
    <property type="match status" value="1"/>
</dbReference>
<reference evidence="4 5" key="1">
    <citation type="submission" date="2024-08" db="EMBL/GenBank/DDBJ databases">
        <title>Insights into the chromosomal genome structure of Flemingia macrophylla.</title>
        <authorList>
            <person name="Ding Y."/>
            <person name="Zhao Y."/>
            <person name="Bi W."/>
            <person name="Wu M."/>
            <person name="Zhao G."/>
            <person name="Gong Y."/>
            <person name="Li W."/>
            <person name="Zhang P."/>
        </authorList>
    </citation>
    <scope>NUCLEOTIDE SEQUENCE [LARGE SCALE GENOMIC DNA]</scope>
    <source>
        <strain evidence="4">DYQJB</strain>
        <tissue evidence="4">Leaf</tissue>
    </source>
</reference>
<evidence type="ECO:0000256" key="2">
    <source>
        <dbReference type="ARBA" id="ARBA00008372"/>
    </source>
</evidence>
<dbReference type="Proteomes" id="UP001603857">
    <property type="component" value="Unassembled WGS sequence"/>
</dbReference>
<evidence type="ECO:0000313" key="5">
    <source>
        <dbReference type="Proteomes" id="UP001603857"/>
    </source>
</evidence>
<evidence type="ECO:0000256" key="1">
    <source>
        <dbReference type="ARBA" id="ARBA00001968"/>
    </source>
</evidence>
<dbReference type="PANTHER" id="PTHR15092:SF22">
    <property type="entry name" value="POLY(A)-SPECIFIC RIBONUCLEASE PNLDC1"/>
    <property type="match status" value="1"/>
</dbReference>
<feature type="region of interest" description="Disordered" evidence="3">
    <location>
        <begin position="727"/>
        <end position="753"/>
    </location>
</feature>